<reference evidence="1 2" key="1">
    <citation type="submission" date="2021-06" db="EMBL/GenBank/DDBJ databases">
        <authorList>
            <person name="Kallberg Y."/>
            <person name="Tangrot J."/>
            <person name="Rosling A."/>
        </authorList>
    </citation>
    <scope>NUCLEOTIDE SEQUENCE [LARGE SCALE GENOMIC DNA]</scope>
    <source>
        <strain evidence="1 2">120-4 pot B 10/14</strain>
    </source>
</reference>
<accession>A0ABN7V595</accession>
<comment type="caution">
    <text evidence="1">The sequence shown here is derived from an EMBL/GenBank/DDBJ whole genome shotgun (WGS) entry which is preliminary data.</text>
</comment>
<evidence type="ECO:0000313" key="2">
    <source>
        <dbReference type="Proteomes" id="UP000789901"/>
    </source>
</evidence>
<protein>
    <submittedName>
        <fullName evidence="1">35375_t:CDS:1</fullName>
    </submittedName>
</protein>
<dbReference type="Proteomes" id="UP000789901">
    <property type="component" value="Unassembled WGS sequence"/>
</dbReference>
<dbReference type="EMBL" id="CAJVQB010009611">
    <property type="protein sequence ID" value="CAG8731880.1"/>
    <property type="molecule type" value="Genomic_DNA"/>
</dbReference>
<organism evidence="1 2">
    <name type="scientific">Gigaspora margarita</name>
    <dbReference type="NCBI Taxonomy" id="4874"/>
    <lineage>
        <taxon>Eukaryota</taxon>
        <taxon>Fungi</taxon>
        <taxon>Fungi incertae sedis</taxon>
        <taxon>Mucoromycota</taxon>
        <taxon>Glomeromycotina</taxon>
        <taxon>Glomeromycetes</taxon>
        <taxon>Diversisporales</taxon>
        <taxon>Gigasporaceae</taxon>
        <taxon>Gigaspora</taxon>
    </lineage>
</organism>
<name>A0ABN7V595_GIGMA</name>
<evidence type="ECO:0000313" key="1">
    <source>
        <dbReference type="EMBL" id="CAG8731880.1"/>
    </source>
</evidence>
<proteinExistence type="predicted"/>
<keyword evidence="2" id="KW-1185">Reference proteome</keyword>
<sequence>EEYRKFIEIENKFIINKAESNITTYYPRGTVKENKTYDLITLELYYQDEIGLRKAYEDWKKRINKRQINDNTNKLKRLKIFSYCQEPAEIEHVNEIIERYSKIDANKGPNIINNLEYTCEMWKKKVETLRGVTKKFKEEDPNELKKQKEYKPNNLNYIDEFKMMIKYPYEPDNPERYKAANKVNLPNIEIPRKDKAQLRQLLQDLKSKP</sequence>
<feature type="non-terminal residue" evidence="1">
    <location>
        <position position="1"/>
    </location>
</feature>
<gene>
    <name evidence="1" type="ORF">GMARGA_LOCUS14478</name>
</gene>